<keyword evidence="3" id="KW-1185">Reference proteome</keyword>
<evidence type="ECO:0000313" key="3">
    <source>
        <dbReference type="Proteomes" id="UP000658514"/>
    </source>
</evidence>
<evidence type="ECO:0000259" key="1">
    <source>
        <dbReference type="Pfam" id="PF05257"/>
    </source>
</evidence>
<name>A0ABR8AJV7_9CYAN</name>
<comment type="caution">
    <text evidence="2">The sequence shown here is derived from an EMBL/GenBank/DDBJ whole genome shotgun (WGS) entry which is preliminary data.</text>
</comment>
<organism evidence="2 3">
    <name type="scientific">Calothrix parietina FACHB-288</name>
    <dbReference type="NCBI Taxonomy" id="2692896"/>
    <lineage>
        <taxon>Bacteria</taxon>
        <taxon>Bacillati</taxon>
        <taxon>Cyanobacteriota</taxon>
        <taxon>Cyanophyceae</taxon>
        <taxon>Nostocales</taxon>
        <taxon>Calotrichaceae</taxon>
        <taxon>Calothrix</taxon>
    </lineage>
</organism>
<dbReference type="Proteomes" id="UP000658514">
    <property type="component" value="Unassembled WGS sequence"/>
</dbReference>
<dbReference type="EMBL" id="JACJQH010000079">
    <property type="protein sequence ID" value="MBD2200189.1"/>
    <property type="molecule type" value="Genomic_DNA"/>
</dbReference>
<feature type="domain" description="Peptidase C51" evidence="1">
    <location>
        <begin position="114"/>
        <end position="184"/>
    </location>
</feature>
<accession>A0ABR8AJV7</accession>
<gene>
    <name evidence="2" type="ORF">H6G24_32780</name>
</gene>
<dbReference type="Pfam" id="PF05257">
    <property type="entry name" value="CHAP"/>
    <property type="match status" value="1"/>
</dbReference>
<evidence type="ECO:0000313" key="2">
    <source>
        <dbReference type="EMBL" id="MBD2200189.1"/>
    </source>
</evidence>
<sequence>MSWTATILALALTPLSPAVKDGNLSTSFIQFPADGTHATKTLAFGDATTDPRREKIIEIARLQIGLVNSGKPGELDTTGKKTRQGWQNLLEYFHTAAPGIWPDEVVKYQKAGLPSWCGIFSLWAVKSAGLDVGNWRQGVGISGVSGIKQTSNPQPGDIAYIAKNQHHAIVAKVEGNTITTIDGNSGRMGGEITENKRSRSKFAGFYTAF</sequence>
<dbReference type="InterPro" id="IPR007921">
    <property type="entry name" value="CHAP_dom"/>
</dbReference>
<protein>
    <submittedName>
        <fullName evidence="2">CHAP domain-containing protein</fullName>
    </submittedName>
</protein>
<reference evidence="2 3" key="1">
    <citation type="journal article" date="2020" name="ISME J.">
        <title>Comparative genomics reveals insights into cyanobacterial evolution and habitat adaptation.</title>
        <authorList>
            <person name="Chen M.Y."/>
            <person name="Teng W.K."/>
            <person name="Zhao L."/>
            <person name="Hu C.X."/>
            <person name="Zhou Y.K."/>
            <person name="Han B.P."/>
            <person name="Song L.R."/>
            <person name="Shu W.S."/>
        </authorList>
    </citation>
    <scope>NUCLEOTIDE SEQUENCE [LARGE SCALE GENOMIC DNA]</scope>
    <source>
        <strain evidence="2 3">FACHB-288</strain>
    </source>
</reference>
<proteinExistence type="predicted"/>
<dbReference type="RefSeq" id="WP_190550738.1">
    <property type="nucleotide sequence ID" value="NZ_CAWPNO010000116.1"/>
</dbReference>